<gene>
    <name evidence="2" type="ORF">E5676_scaffold45G00310</name>
</gene>
<dbReference type="PANTHER" id="PTHR35046:SF9">
    <property type="entry name" value="RNA-DIRECTED DNA POLYMERASE"/>
    <property type="match status" value="1"/>
</dbReference>
<dbReference type="InterPro" id="IPR056924">
    <property type="entry name" value="SH3_Tf2-1"/>
</dbReference>
<dbReference type="Proteomes" id="UP000321947">
    <property type="component" value="Unassembled WGS sequence"/>
</dbReference>
<comment type="caution">
    <text evidence="2">The sequence shown here is derived from an EMBL/GenBank/DDBJ whole genome shotgun (WGS) entry which is preliminary data.</text>
</comment>
<feature type="domain" description="Integrase catalytic" evidence="1">
    <location>
        <begin position="31"/>
        <end position="214"/>
    </location>
</feature>
<organism evidence="2 3">
    <name type="scientific">Cucumis melo var. makuwa</name>
    <name type="common">Oriental melon</name>
    <dbReference type="NCBI Taxonomy" id="1194695"/>
    <lineage>
        <taxon>Eukaryota</taxon>
        <taxon>Viridiplantae</taxon>
        <taxon>Streptophyta</taxon>
        <taxon>Embryophyta</taxon>
        <taxon>Tracheophyta</taxon>
        <taxon>Spermatophyta</taxon>
        <taxon>Magnoliopsida</taxon>
        <taxon>eudicotyledons</taxon>
        <taxon>Gunneridae</taxon>
        <taxon>Pentapetalae</taxon>
        <taxon>rosids</taxon>
        <taxon>fabids</taxon>
        <taxon>Cucurbitales</taxon>
        <taxon>Cucurbitaceae</taxon>
        <taxon>Benincaseae</taxon>
        <taxon>Cucumis</taxon>
    </lineage>
</organism>
<reference evidence="2 3" key="1">
    <citation type="submission" date="2019-08" db="EMBL/GenBank/DDBJ databases">
        <title>Draft genome sequences of two oriental melons (Cucumis melo L. var makuwa).</title>
        <authorList>
            <person name="Kwon S.-Y."/>
        </authorList>
    </citation>
    <scope>NUCLEOTIDE SEQUENCE [LARGE SCALE GENOMIC DNA]</scope>
    <source>
        <strain evidence="3">cv. Chang Bougi</strain>
        <tissue evidence="2">Leaf</tissue>
    </source>
</reference>
<evidence type="ECO:0000313" key="3">
    <source>
        <dbReference type="Proteomes" id="UP000321947"/>
    </source>
</evidence>
<evidence type="ECO:0000259" key="1">
    <source>
        <dbReference type="PROSITE" id="PS50994"/>
    </source>
</evidence>
<dbReference type="AlphaFoldDB" id="A0A5D3CUU0"/>
<sequence length="333" mass="39068">MKADIKKHCEECLVCQRNKSLALSPTGLLVPLEIPQAIWNDISMDFVEGLPKTNGFEVILVVVDRLSKYGHFLPLKHPFTAKVVAKLFIREVVRLHGFPLSIVSDRDKVFLSHFWQELFRLSGTKLNKSTAYHPRTDGQTEVVNRGVETYLRCFCNEKPKEWVVYGRKPPTLLSYGNTQSKNSTVEEMLQERDEVLSALRDHLRLPQEQMKNYADRKRRHVEYCVGDYVFLKIRPYRQLTLRRKRNEKLSPKFFGPYKILEKVGSVAYKLELPRTTSIHPVFYVSQLKKLIGPHENAQPTIQHITEKFEWKWVLEEALEYRQNKAEQWEVLTK</sequence>
<evidence type="ECO:0000313" key="2">
    <source>
        <dbReference type="EMBL" id="TYK14998.1"/>
    </source>
</evidence>
<dbReference type="InterPro" id="IPR036397">
    <property type="entry name" value="RNaseH_sf"/>
</dbReference>
<dbReference type="InterPro" id="IPR001584">
    <property type="entry name" value="Integrase_cat-core"/>
</dbReference>
<dbReference type="Gene3D" id="3.30.420.10">
    <property type="entry name" value="Ribonuclease H-like superfamily/Ribonuclease H"/>
    <property type="match status" value="1"/>
</dbReference>
<dbReference type="SUPFAM" id="SSF53098">
    <property type="entry name" value="Ribonuclease H-like"/>
    <property type="match status" value="1"/>
</dbReference>
<accession>A0A5D3CUU0</accession>
<proteinExistence type="predicted"/>
<dbReference type="PROSITE" id="PS50994">
    <property type="entry name" value="INTEGRASE"/>
    <property type="match status" value="1"/>
</dbReference>
<dbReference type="Pfam" id="PF24626">
    <property type="entry name" value="SH3_Tf2-1"/>
    <property type="match status" value="1"/>
</dbReference>
<dbReference type="PANTHER" id="PTHR35046">
    <property type="entry name" value="ZINC KNUCKLE (CCHC-TYPE) FAMILY PROTEIN"/>
    <property type="match status" value="1"/>
</dbReference>
<name>A0A5D3CUU0_CUCMM</name>
<protein>
    <submittedName>
        <fullName evidence="2">Transposon Ty3-G Gag-Pol polyprotein</fullName>
    </submittedName>
</protein>
<dbReference type="GO" id="GO:0003676">
    <property type="term" value="F:nucleic acid binding"/>
    <property type="evidence" value="ECO:0007669"/>
    <property type="project" value="InterPro"/>
</dbReference>
<dbReference type="EMBL" id="SSTD01008722">
    <property type="protein sequence ID" value="TYK14998.1"/>
    <property type="molecule type" value="Genomic_DNA"/>
</dbReference>
<dbReference type="GO" id="GO:0015074">
    <property type="term" value="P:DNA integration"/>
    <property type="evidence" value="ECO:0007669"/>
    <property type="project" value="InterPro"/>
</dbReference>
<dbReference type="InterPro" id="IPR012337">
    <property type="entry name" value="RNaseH-like_sf"/>
</dbReference>